<dbReference type="AlphaFoldDB" id="A0A1W0XEC4"/>
<evidence type="ECO:0008006" key="3">
    <source>
        <dbReference type="Google" id="ProtNLM"/>
    </source>
</evidence>
<accession>A0A1W0XEC4</accession>
<dbReference type="EMBL" id="MTYJ01000002">
    <property type="protein sequence ID" value="OQV25795.1"/>
    <property type="molecule type" value="Genomic_DNA"/>
</dbReference>
<evidence type="ECO:0000313" key="1">
    <source>
        <dbReference type="EMBL" id="OQV25795.1"/>
    </source>
</evidence>
<organism evidence="1 2">
    <name type="scientific">Hypsibius exemplaris</name>
    <name type="common">Freshwater tardigrade</name>
    <dbReference type="NCBI Taxonomy" id="2072580"/>
    <lineage>
        <taxon>Eukaryota</taxon>
        <taxon>Metazoa</taxon>
        <taxon>Ecdysozoa</taxon>
        <taxon>Tardigrada</taxon>
        <taxon>Eutardigrada</taxon>
        <taxon>Parachela</taxon>
        <taxon>Hypsibioidea</taxon>
        <taxon>Hypsibiidae</taxon>
        <taxon>Hypsibius</taxon>
    </lineage>
</organism>
<comment type="caution">
    <text evidence="1">The sequence shown here is derived from an EMBL/GenBank/DDBJ whole genome shotgun (WGS) entry which is preliminary data.</text>
</comment>
<sequence>MDYFLSATLGLLRLYQWTTVYVVSDAAGTAFAASSAMNKAVLGAIQNAKGYDVSAKAIDPARVNFTALVAEIKTKARVVLMFGHALNLRRLMASEAGIKRYVHTILFRKYSSPFVREYSRSFVRSTPVLFVKDYSRPLC</sequence>
<name>A0A1W0XEC4_HYPEX</name>
<dbReference type="Proteomes" id="UP000192578">
    <property type="component" value="Unassembled WGS sequence"/>
</dbReference>
<keyword evidence="2" id="KW-1185">Reference proteome</keyword>
<evidence type="ECO:0000313" key="2">
    <source>
        <dbReference type="Proteomes" id="UP000192578"/>
    </source>
</evidence>
<gene>
    <name evidence="1" type="ORF">BV898_00720</name>
</gene>
<dbReference type="InterPro" id="IPR028082">
    <property type="entry name" value="Peripla_BP_I"/>
</dbReference>
<proteinExistence type="predicted"/>
<dbReference type="Gene3D" id="3.40.50.2300">
    <property type="match status" value="1"/>
</dbReference>
<reference evidence="2" key="1">
    <citation type="submission" date="2017-01" db="EMBL/GenBank/DDBJ databases">
        <title>Comparative genomics of anhydrobiosis in the tardigrade Hypsibius dujardini.</title>
        <authorList>
            <person name="Yoshida Y."/>
            <person name="Koutsovoulos G."/>
            <person name="Laetsch D."/>
            <person name="Stevens L."/>
            <person name="Kumar S."/>
            <person name="Horikawa D."/>
            <person name="Ishino K."/>
            <person name="Komine S."/>
            <person name="Tomita M."/>
            <person name="Blaxter M."/>
            <person name="Arakawa K."/>
        </authorList>
    </citation>
    <scope>NUCLEOTIDE SEQUENCE [LARGE SCALE GENOMIC DNA]</scope>
    <source>
        <strain evidence="2">Z151</strain>
    </source>
</reference>
<dbReference type="SUPFAM" id="SSF53822">
    <property type="entry name" value="Periplasmic binding protein-like I"/>
    <property type="match status" value="1"/>
</dbReference>
<protein>
    <recommendedName>
        <fullName evidence="3">Receptor ligand binding region domain-containing protein</fullName>
    </recommendedName>
</protein>